<dbReference type="RefSeq" id="WP_141411827.1">
    <property type="nucleotide sequence ID" value="NZ_AP019735.1"/>
</dbReference>
<proteinExistence type="predicted"/>
<name>A0A4Y1WPR8_9BACT</name>
<keyword evidence="3" id="KW-1185">Reference proteome</keyword>
<dbReference type="GeneID" id="78340812"/>
<evidence type="ECO:0000256" key="1">
    <source>
        <dbReference type="SAM" id="MobiDB-lite"/>
    </source>
</evidence>
<dbReference type="KEGG" id="acou:A5CBH24_00900"/>
<organism evidence="2 3">
    <name type="scientific">Alistipes communis</name>
    <dbReference type="NCBI Taxonomy" id="2585118"/>
    <lineage>
        <taxon>Bacteria</taxon>
        <taxon>Pseudomonadati</taxon>
        <taxon>Bacteroidota</taxon>
        <taxon>Bacteroidia</taxon>
        <taxon>Bacteroidales</taxon>
        <taxon>Rikenellaceae</taxon>
        <taxon>Alistipes</taxon>
    </lineage>
</organism>
<gene>
    <name evidence="2" type="ORF">A5CBH24_00900</name>
</gene>
<dbReference type="Proteomes" id="UP000318946">
    <property type="component" value="Chromosome"/>
</dbReference>
<dbReference type="EMBL" id="AP019735">
    <property type="protein sequence ID" value="BBL02777.1"/>
    <property type="molecule type" value="Genomic_DNA"/>
</dbReference>
<feature type="compositionally biased region" description="Low complexity" evidence="1">
    <location>
        <begin position="53"/>
        <end position="62"/>
    </location>
</feature>
<sequence>MAKRMKAGPLDESLIIQSFKDADLLADPANAVLQEAGENPAASRRDGEEPAADEAAAPTDGNAKGKSRRRRGSYDEVYLKRRELKTRQPVYISQEIHRSVIKLVHLLALAGKEISVGGYIDNVLAEHLRQHKDEIAELYRSGIDDILQTDH</sequence>
<dbReference type="AlphaFoldDB" id="A0A4Y1WPR8"/>
<dbReference type="Pfam" id="PF11888">
    <property type="entry name" value="DUF3408"/>
    <property type="match status" value="1"/>
</dbReference>
<accession>A0A4Y1WPR8</accession>
<evidence type="ECO:0008006" key="4">
    <source>
        <dbReference type="Google" id="ProtNLM"/>
    </source>
</evidence>
<dbReference type="InterPro" id="IPR021823">
    <property type="entry name" value="DUF3408"/>
</dbReference>
<protein>
    <recommendedName>
        <fullName evidence="4">DUF3408 domain-containing protein</fullName>
    </recommendedName>
</protein>
<feature type="region of interest" description="Disordered" evidence="1">
    <location>
        <begin position="30"/>
        <end position="73"/>
    </location>
</feature>
<dbReference type="OrthoDB" id="1029295at2"/>
<evidence type="ECO:0000313" key="2">
    <source>
        <dbReference type="EMBL" id="BBL02777.1"/>
    </source>
</evidence>
<evidence type="ECO:0000313" key="3">
    <source>
        <dbReference type="Proteomes" id="UP000318946"/>
    </source>
</evidence>
<reference evidence="3" key="1">
    <citation type="submission" date="2019-06" db="EMBL/GenBank/DDBJ databases">
        <title>Alistipes onderdonkii subsp. vulgaris subsp. nov., Alistipes dispar sp. nov. and Alistipes communis sp. nov., isolated from human faeces, and creation of Alistipes onderdonkii subsp. onderdonkii subsp. nov.</title>
        <authorList>
            <person name="Sakamoto M."/>
            <person name="Ikeyama N."/>
            <person name="Ogata Y."/>
            <person name="Suda W."/>
            <person name="Iino T."/>
            <person name="Hattori M."/>
            <person name="Ohkuma M."/>
        </authorList>
    </citation>
    <scope>NUCLEOTIDE SEQUENCE [LARGE SCALE GENOMIC DNA]</scope>
    <source>
        <strain evidence="3">5CBH24</strain>
    </source>
</reference>